<evidence type="ECO:0000313" key="3">
    <source>
        <dbReference type="Proteomes" id="UP000785679"/>
    </source>
</evidence>
<protein>
    <recommendedName>
        <fullName evidence="4">Transmembrane protein</fullName>
    </recommendedName>
</protein>
<keyword evidence="1" id="KW-0812">Transmembrane</keyword>
<evidence type="ECO:0000256" key="1">
    <source>
        <dbReference type="SAM" id="Phobius"/>
    </source>
</evidence>
<reference evidence="2" key="1">
    <citation type="submission" date="2019-06" db="EMBL/GenBank/DDBJ databases">
        <authorList>
            <person name="Zheng W."/>
        </authorList>
    </citation>
    <scope>NUCLEOTIDE SEQUENCE</scope>
    <source>
        <strain evidence="2">QDHG01</strain>
    </source>
</reference>
<keyword evidence="3" id="KW-1185">Reference proteome</keyword>
<feature type="transmembrane region" description="Helical" evidence="1">
    <location>
        <begin position="151"/>
        <end position="173"/>
    </location>
</feature>
<comment type="caution">
    <text evidence="2">The sequence shown here is derived from an EMBL/GenBank/DDBJ whole genome shotgun (WGS) entry which is preliminary data.</text>
</comment>
<name>A0A8J8P5D2_HALGN</name>
<gene>
    <name evidence="2" type="ORF">FGO68_gene13593</name>
</gene>
<keyword evidence="1" id="KW-1133">Transmembrane helix</keyword>
<feature type="transmembrane region" description="Helical" evidence="1">
    <location>
        <begin position="185"/>
        <end position="204"/>
    </location>
</feature>
<dbReference type="EMBL" id="RRYP01000452">
    <property type="protein sequence ID" value="TNV87402.1"/>
    <property type="molecule type" value="Genomic_DNA"/>
</dbReference>
<dbReference type="AlphaFoldDB" id="A0A8J8P5D2"/>
<accession>A0A8J8P5D2</accession>
<organism evidence="2 3">
    <name type="scientific">Halteria grandinella</name>
    <dbReference type="NCBI Taxonomy" id="5974"/>
    <lineage>
        <taxon>Eukaryota</taxon>
        <taxon>Sar</taxon>
        <taxon>Alveolata</taxon>
        <taxon>Ciliophora</taxon>
        <taxon>Intramacronucleata</taxon>
        <taxon>Spirotrichea</taxon>
        <taxon>Stichotrichia</taxon>
        <taxon>Sporadotrichida</taxon>
        <taxon>Halteriidae</taxon>
        <taxon>Halteria</taxon>
    </lineage>
</organism>
<dbReference type="OrthoDB" id="10614240at2759"/>
<dbReference type="Proteomes" id="UP000785679">
    <property type="component" value="Unassembled WGS sequence"/>
</dbReference>
<keyword evidence="1" id="KW-0472">Membrane</keyword>
<sequence length="324" mass="37841">MIQLLYQSLMAHFLQSRLLLIRTTPSNSQSLRVFSTFFGKNTPGATQKQLDKIQQKLADEQKTQLQFDALAKKNTSHQAYFNQNLFYGNQQNQFPKRQDGLREEIREDIEKQKKQVLSFEEYEKVQRNFKEKGIKRVPFFLTDDRAQQTQFMLMSLSRLLISLNVGYIGLSGYVYATAKFAMPDLLYFCTGGITVMDAIYHFYLRRFRSTSILRIEWDVESEQFAIVKPKGVLGETTRLIPIHELTFDGKRKDKDCIYFDAVTGEGLATVNRGQWYNLMLFMHIMQRNQKKVGEVISEGMEQTMNKPMFTEGMQAGKKEEERLF</sequence>
<evidence type="ECO:0000313" key="2">
    <source>
        <dbReference type="EMBL" id="TNV87402.1"/>
    </source>
</evidence>
<proteinExistence type="predicted"/>
<evidence type="ECO:0008006" key="4">
    <source>
        <dbReference type="Google" id="ProtNLM"/>
    </source>
</evidence>